<proteinExistence type="predicted"/>
<reference evidence="9" key="1">
    <citation type="journal article" date="2020" name="Stud. Mycol.">
        <title>101 Dothideomycetes genomes: a test case for predicting lifestyles and emergence of pathogens.</title>
        <authorList>
            <person name="Haridas S."/>
            <person name="Albert R."/>
            <person name="Binder M."/>
            <person name="Bloem J."/>
            <person name="Labutti K."/>
            <person name="Salamov A."/>
            <person name="Andreopoulos B."/>
            <person name="Baker S."/>
            <person name="Barry K."/>
            <person name="Bills G."/>
            <person name="Bluhm B."/>
            <person name="Cannon C."/>
            <person name="Castanera R."/>
            <person name="Culley D."/>
            <person name="Daum C."/>
            <person name="Ezra D."/>
            <person name="Gonzalez J."/>
            <person name="Henrissat B."/>
            <person name="Kuo A."/>
            <person name="Liang C."/>
            <person name="Lipzen A."/>
            <person name="Lutzoni F."/>
            <person name="Magnuson J."/>
            <person name="Mondo S."/>
            <person name="Nolan M."/>
            <person name="Ohm R."/>
            <person name="Pangilinan J."/>
            <person name="Park H.-J."/>
            <person name="Ramirez L."/>
            <person name="Alfaro M."/>
            <person name="Sun H."/>
            <person name="Tritt A."/>
            <person name="Yoshinaga Y."/>
            <person name="Zwiers L.-H."/>
            <person name="Turgeon B."/>
            <person name="Goodwin S."/>
            <person name="Spatafora J."/>
            <person name="Crous P."/>
            <person name="Grigoriev I."/>
        </authorList>
    </citation>
    <scope>NUCLEOTIDE SEQUENCE</scope>
    <source>
        <strain evidence="9">CBS 675.92</strain>
    </source>
</reference>
<accession>A0A6A5T8Z5</accession>
<dbReference type="GO" id="GO:0005739">
    <property type="term" value="C:mitochondrion"/>
    <property type="evidence" value="ECO:0007669"/>
    <property type="project" value="UniProtKB-SubCell"/>
</dbReference>
<name>A0A6A5T8Z5_9PLEO</name>
<gene>
    <name evidence="9" type="ORF">CC80DRAFT_430074</name>
</gene>
<keyword evidence="4" id="KW-0256">Endoplasmic reticulum</keyword>
<evidence type="ECO:0000313" key="10">
    <source>
        <dbReference type="Proteomes" id="UP000800035"/>
    </source>
</evidence>
<evidence type="ECO:0000313" key="9">
    <source>
        <dbReference type="EMBL" id="KAF1949041.1"/>
    </source>
</evidence>
<dbReference type="Proteomes" id="UP000800035">
    <property type="component" value="Unassembled WGS sequence"/>
</dbReference>
<keyword evidence="7" id="KW-1133">Transmembrane helix</keyword>
<keyword evidence="6 7" id="KW-0472">Membrane</keyword>
<keyword evidence="5" id="KW-0496">Mitochondrion</keyword>
<dbReference type="SUPFAM" id="SSF52540">
    <property type="entry name" value="P-loop containing nucleoside triphosphate hydrolases"/>
    <property type="match status" value="1"/>
</dbReference>
<dbReference type="SUPFAM" id="SSF53474">
    <property type="entry name" value="alpha/beta-Hydrolases"/>
    <property type="match status" value="1"/>
</dbReference>
<evidence type="ECO:0000256" key="4">
    <source>
        <dbReference type="ARBA" id="ARBA00022824"/>
    </source>
</evidence>
<comment type="subcellular location">
    <subcellularLocation>
        <location evidence="2">Endoplasmic reticulum</location>
    </subcellularLocation>
    <subcellularLocation>
        <location evidence="3">Membrane</location>
    </subcellularLocation>
    <subcellularLocation>
        <location evidence="1">Mitochondrion</location>
    </subcellularLocation>
</comment>
<organism evidence="9 10">
    <name type="scientific">Byssothecium circinans</name>
    <dbReference type="NCBI Taxonomy" id="147558"/>
    <lineage>
        <taxon>Eukaryota</taxon>
        <taxon>Fungi</taxon>
        <taxon>Dikarya</taxon>
        <taxon>Ascomycota</taxon>
        <taxon>Pezizomycotina</taxon>
        <taxon>Dothideomycetes</taxon>
        <taxon>Pleosporomycetidae</taxon>
        <taxon>Pleosporales</taxon>
        <taxon>Massarineae</taxon>
        <taxon>Massarinaceae</taxon>
        <taxon>Byssothecium</taxon>
    </lineage>
</organism>
<dbReference type="PANTHER" id="PTHR48182:SF2">
    <property type="entry name" value="PROTEIN SERAC1"/>
    <property type="match status" value="1"/>
</dbReference>
<evidence type="ECO:0000256" key="3">
    <source>
        <dbReference type="ARBA" id="ARBA00004370"/>
    </source>
</evidence>
<dbReference type="GO" id="GO:0016020">
    <property type="term" value="C:membrane"/>
    <property type="evidence" value="ECO:0007669"/>
    <property type="project" value="UniProtKB-SubCell"/>
</dbReference>
<sequence>MFRNSRAYWAAAIGGLILSAFLGRVFVKTPSRTGTAAPRSGYGLLPVSTLGSLSSPHGVDIILLHGLGSNPDTAWSATPALDHVIGSPTEKEHLVCWVADFLPEDIPDEIRKNIRIFTYNYDTYYKKDAVHTTIENAAQNFLSQLNSIRQSERSRYLIMLAHSHGGLVLKKALVSAARSTHFAHIVESTTGVVFLGTPHFGADIIISAIAIMQAWFLSPVNSNPAILWPMIDSNYLLDLHAAFGAVTGHAQIFNFYEGRKSTMKLGPISIGKWIVHKKSAIYHAPNVVNNIELSLDHRHLNKFGSKDVNYVAVRNALLELIHNSLAIRRKNTVYLVPFSTVMSYTDRHLISQSIEAKMKATHENGIVPYALVVHGLGGVGKSQLSLKYIETNRFNYDAIFWVDAMSNITAILSFERLALGLGLPVQRSVLSDAPLESIPFIQQVLQWLKKHDELGYKWLVVFDNYDEDTYEIERILPRGKHGSILMTSQNARLGKILFRGKCEEEKIETMEPSEAASLVLRHLDLDPKAADKTLLEYSALLASHLDYLAFPIDLIGAYI</sequence>
<dbReference type="AlphaFoldDB" id="A0A6A5T8Z5"/>
<evidence type="ECO:0000256" key="6">
    <source>
        <dbReference type="ARBA" id="ARBA00023136"/>
    </source>
</evidence>
<feature type="transmembrane region" description="Helical" evidence="7">
    <location>
        <begin position="7"/>
        <end position="27"/>
    </location>
</feature>
<dbReference type="GO" id="GO:0005783">
    <property type="term" value="C:endoplasmic reticulum"/>
    <property type="evidence" value="ECO:0007669"/>
    <property type="project" value="UniProtKB-SubCell"/>
</dbReference>
<evidence type="ECO:0000256" key="1">
    <source>
        <dbReference type="ARBA" id="ARBA00004173"/>
    </source>
</evidence>
<dbReference type="InterPro" id="IPR052374">
    <property type="entry name" value="SERAC1"/>
</dbReference>
<evidence type="ECO:0000259" key="8">
    <source>
        <dbReference type="Pfam" id="PF00931"/>
    </source>
</evidence>
<dbReference type="InterPro" id="IPR029058">
    <property type="entry name" value="AB_hydrolase_fold"/>
</dbReference>
<dbReference type="EMBL" id="ML977043">
    <property type="protein sequence ID" value="KAF1949041.1"/>
    <property type="molecule type" value="Genomic_DNA"/>
</dbReference>
<evidence type="ECO:0000256" key="5">
    <source>
        <dbReference type="ARBA" id="ARBA00023128"/>
    </source>
</evidence>
<feature type="domain" description="NB-ARC" evidence="8">
    <location>
        <begin position="370"/>
        <end position="518"/>
    </location>
</feature>
<dbReference type="Gene3D" id="3.40.50.300">
    <property type="entry name" value="P-loop containing nucleotide triphosphate hydrolases"/>
    <property type="match status" value="1"/>
</dbReference>
<keyword evidence="10" id="KW-1185">Reference proteome</keyword>
<dbReference type="InterPro" id="IPR027417">
    <property type="entry name" value="P-loop_NTPase"/>
</dbReference>
<evidence type="ECO:0000256" key="2">
    <source>
        <dbReference type="ARBA" id="ARBA00004240"/>
    </source>
</evidence>
<keyword evidence="7" id="KW-0812">Transmembrane</keyword>
<dbReference type="InterPro" id="IPR002182">
    <property type="entry name" value="NB-ARC"/>
</dbReference>
<feature type="non-terminal residue" evidence="9">
    <location>
        <position position="559"/>
    </location>
</feature>
<protein>
    <recommendedName>
        <fullName evidence="8">NB-ARC domain-containing protein</fullName>
    </recommendedName>
</protein>
<dbReference type="OrthoDB" id="5086500at2759"/>
<dbReference type="Pfam" id="PF00931">
    <property type="entry name" value="NB-ARC"/>
    <property type="match status" value="1"/>
</dbReference>
<evidence type="ECO:0000256" key="7">
    <source>
        <dbReference type="SAM" id="Phobius"/>
    </source>
</evidence>
<dbReference type="Gene3D" id="3.40.50.1820">
    <property type="entry name" value="alpha/beta hydrolase"/>
    <property type="match status" value="1"/>
</dbReference>
<dbReference type="PANTHER" id="PTHR48182">
    <property type="entry name" value="PROTEIN SERAC1"/>
    <property type="match status" value="1"/>
</dbReference>